<evidence type="ECO:0000313" key="1">
    <source>
        <dbReference type="EMBL" id="KAI0028509.1"/>
    </source>
</evidence>
<evidence type="ECO:0000313" key="2">
    <source>
        <dbReference type="Proteomes" id="UP000814128"/>
    </source>
</evidence>
<sequence>MVLLLGGFFLRVGAGGSDVSKPGPEKGTVPVVGVPVREVLQWAQYAPFVPAAAYTKPREGCSVVQVNLLQRHGARWPTSGAAARQRASVAKIKAAPIFTDPNLNFLRKFVYDFSANNLLPYGALQSEEAGSELYLRYSSLVNETNLPFVRAADATRVVDSATNWTAGVFAASKGRVDPILNVAISESGNCTLDDAMCPNAVSGDESATWLAVFAPPITARLNTAAPGANLTDEDTLNLMGLCPFHTLIEESPSPFCKLFTRAEFESYEYYYDVDKFYGTGYGNALGPVQGVGYINELLARLTGTPVQDNTQTNRTLDASPTTFPLDRTFYADFSHDNQMVAIYSAIGLFNQTLNPLEPQANRTWVNSRLVSFAARMVVEKLDCNGAAFVRVMVADKVQPLEFCGGDADGLCSLDAFVKSQRYSREDGYSDFEKCGFSGS</sequence>
<name>A0ACB8Q9S9_9AGAM</name>
<gene>
    <name evidence="1" type="ORF">K488DRAFT_58397</name>
</gene>
<protein>
    <submittedName>
        <fullName evidence="1">Phytase</fullName>
    </submittedName>
</protein>
<proteinExistence type="predicted"/>
<reference evidence="1" key="1">
    <citation type="submission" date="2021-02" db="EMBL/GenBank/DDBJ databases">
        <authorList>
            <consortium name="DOE Joint Genome Institute"/>
            <person name="Ahrendt S."/>
            <person name="Looney B.P."/>
            <person name="Miyauchi S."/>
            <person name="Morin E."/>
            <person name="Drula E."/>
            <person name="Courty P.E."/>
            <person name="Chicoki N."/>
            <person name="Fauchery L."/>
            <person name="Kohler A."/>
            <person name="Kuo A."/>
            <person name="Labutti K."/>
            <person name="Pangilinan J."/>
            <person name="Lipzen A."/>
            <person name="Riley R."/>
            <person name="Andreopoulos W."/>
            <person name="He G."/>
            <person name="Johnson J."/>
            <person name="Barry K.W."/>
            <person name="Grigoriev I.V."/>
            <person name="Nagy L."/>
            <person name="Hibbett D."/>
            <person name="Henrissat B."/>
            <person name="Matheny P.B."/>
            <person name="Labbe J."/>
            <person name="Martin F."/>
        </authorList>
    </citation>
    <scope>NUCLEOTIDE SEQUENCE</scope>
    <source>
        <strain evidence="1">EC-137</strain>
    </source>
</reference>
<dbReference type="Proteomes" id="UP000814128">
    <property type="component" value="Unassembled WGS sequence"/>
</dbReference>
<keyword evidence="2" id="KW-1185">Reference proteome</keyword>
<accession>A0ACB8Q9S9</accession>
<organism evidence="1 2">
    <name type="scientific">Vararia minispora EC-137</name>
    <dbReference type="NCBI Taxonomy" id="1314806"/>
    <lineage>
        <taxon>Eukaryota</taxon>
        <taxon>Fungi</taxon>
        <taxon>Dikarya</taxon>
        <taxon>Basidiomycota</taxon>
        <taxon>Agaricomycotina</taxon>
        <taxon>Agaricomycetes</taxon>
        <taxon>Russulales</taxon>
        <taxon>Lachnocladiaceae</taxon>
        <taxon>Vararia</taxon>
    </lineage>
</organism>
<comment type="caution">
    <text evidence="1">The sequence shown here is derived from an EMBL/GenBank/DDBJ whole genome shotgun (WGS) entry which is preliminary data.</text>
</comment>
<dbReference type="EMBL" id="MU273746">
    <property type="protein sequence ID" value="KAI0028509.1"/>
    <property type="molecule type" value="Genomic_DNA"/>
</dbReference>
<reference evidence="1" key="2">
    <citation type="journal article" date="2022" name="New Phytol.">
        <title>Evolutionary transition to the ectomycorrhizal habit in the genomes of a hyperdiverse lineage of mushroom-forming fungi.</title>
        <authorList>
            <person name="Looney B."/>
            <person name="Miyauchi S."/>
            <person name="Morin E."/>
            <person name="Drula E."/>
            <person name="Courty P.E."/>
            <person name="Kohler A."/>
            <person name="Kuo A."/>
            <person name="LaButti K."/>
            <person name="Pangilinan J."/>
            <person name="Lipzen A."/>
            <person name="Riley R."/>
            <person name="Andreopoulos W."/>
            <person name="He G."/>
            <person name="Johnson J."/>
            <person name="Nolan M."/>
            <person name="Tritt A."/>
            <person name="Barry K.W."/>
            <person name="Grigoriev I.V."/>
            <person name="Nagy L.G."/>
            <person name="Hibbett D."/>
            <person name="Henrissat B."/>
            <person name="Matheny P.B."/>
            <person name="Labbe J."/>
            <person name="Martin F.M."/>
        </authorList>
    </citation>
    <scope>NUCLEOTIDE SEQUENCE</scope>
    <source>
        <strain evidence="1">EC-137</strain>
    </source>
</reference>